<dbReference type="PANTHER" id="PTHR43685:SF3">
    <property type="entry name" value="SLR2126 PROTEIN"/>
    <property type="match status" value="1"/>
</dbReference>
<feature type="domain" description="Glycosyltransferase 2-like" evidence="1">
    <location>
        <begin position="15"/>
        <end position="143"/>
    </location>
</feature>
<evidence type="ECO:0000313" key="3">
    <source>
        <dbReference type="Proteomes" id="UP000268094"/>
    </source>
</evidence>
<dbReference type="Gene3D" id="3.90.550.10">
    <property type="entry name" value="Spore Coat Polysaccharide Biosynthesis Protein SpsA, Chain A"/>
    <property type="match status" value="1"/>
</dbReference>
<dbReference type="AlphaFoldDB" id="A0A3A8HUG7"/>
<keyword evidence="2" id="KW-0808">Transferase</keyword>
<dbReference type="EMBL" id="RAVZ01000355">
    <property type="protein sequence ID" value="RKG74849.1"/>
    <property type="molecule type" value="Genomic_DNA"/>
</dbReference>
<dbReference type="InterPro" id="IPR029044">
    <property type="entry name" value="Nucleotide-diphossugar_trans"/>
</dbReference>
<evidence type="ECO:0000313" key="2">
    <source>
        <dbReference type="EMBL" id="RKG74849.1"/>
    </source>
</evidence>
<proteinExistence type="predicted"/>
<dbReference type="GO" id="GO:0016740">
    <property type="term" value="F:transferase activity"/>
    <property type="evidence" value="ECO:0007669"/>
    <property type="project" value="UniProtKB-KW"/>
</dbReference>
<sequence>MSPSASSAAPAPRLSVVIATYNRLPLITRLLQQLAGQTLPPGDFEVVVVDDGSATDVRGPLMELKLPYALRVEVQQNAGAAAARHRGVIAAKGAVVLVTDDDMQVASDFLARHLTHHPEGSRNVVLGRIRPDPEIGDMPLFERWYAHLNNRMAEELSVPGAKARGNHLYTGNVSFPRADYVGVGGFDKTLGQSEDVELGVRLEKAGCAFLFAPDAYVLHGSDHVSFEKWIRRAHRYGMFDTHVSVKHPDVKGVNPWRLLFETNLLSRPLLASAVVAPEASRRLTHAVVNASTMADKLGLKGAAFAGTSVAYGMEYLRGARTEAGGLRGIAKGIARYLQGRGNPQG</sequence>
<evidence type="ECO:0000259" key="1">
    <source>
        <dbReference type="Pfam" id="PF00535"/>
    </source>
</evidence>
<name>A0A3A8HUG7_9BACT</name>
<dbReference type="NCBIfam" id="NF041875">
    <property type="entry name" value="EPS_EpsD"/>
    <property type="match status" value="1"/>
</dbReference>
<dbReference type="RefSeq" id="WP_120544838.1">
    <property type="nucleotide sequence ID" value="NZ_RAVZ01000355.1"/>
</dbReference>
<comment type="caution">
    <text evidence="2">The sequence shown here is derived from an EMBL/GenBank/DDBJ whole genome shotgun (WGS) entry which is preliminary data.</text>
</comment>
<organism evidence="2 3">
    <name type="scientific">Corallococcus terminator</name>
    <dbReference type="NCBI Taxonomy" id="2316733"/>
    <lineage>
        <taxon>Bacteria</taxon>
        <taxon>Pseudomonadati</taxon>
        <taxon>Myxococcota</taxon>
        <taxon>Myxococcia</taxon>
        <taxon>Myxococcales</taxon>
        <taxon>Cystobacterineae</taxon>
        <taxon>Myxococcaceae</taxon>
        <taxon>Corallococcus</taxon>
    </lineage>
</organism>
<dbReference type="SUPFAM" id="SSF53448">
    <property type="entry name" value="Nucleotide-diphospho-sugar transferases"/>
    <property type="match status" value="1"/>
</dbReference>
<keyword evidence="3" id="KW-1185">Reference proteome</keyword>
<accession>A0A3A8HUG7</accession>
<dbReference type="PANTHER" id="PTHR43685">
    <property type="entry name" value="GLYCOSYLTRANSFERASE"/>
    <property type="match status" value="1"/>
</dbReference>
<protein>
    <submittedName>
        <fullName evidence="2">Glycosyltransferase</fullName>
    </submittedName>
</protein>
<dbReference type="InterPro" id="IPR001173">
    <property type="entry name" value="Glyco_trans_2-like"/>
</dbReference>
<dbReference type="Pfam" id="PF00535">
    <property type="entry name" value="Glycos_transf_2"/>
    <property type="match status" value="1"/>
</dbReference>
<dbReference type="InterPro" id="IPR050834">
    <property type="entry name" value="Glycosyltransf_2"/>
</dbReference>
<gene>
    <name evidence="2" type="ORF">D7V88_34395</name>
</gene>
<dbReference type="Proteomes" id="UP000268094">
    <property type="component" value="Unassembled WGS sequence"/>
</dbReference>
<reference evidence="3" key="1">
    <citation type="submission" date="2018-09" db="EMBL/GenBank/DDBJ databases">
        <authorList>
            <person name="Livingstone P.G."/>
            <person name="Whitworth D.E."/>
        </authorList>
    </citation>
    <scope>NUCLEOTIDE SEQUENCE [LARGE SCALE GENOMIC DNA]</scope>
    <source>
        <strain evidence="3">CA054A</strain>
    </source>
</reference>
<dbReference type="OrthoDB" id="4120491at2"/>